<evidence type="ECO:0000259" key="2">
    <source>
        <dbReference type="Pfam" id="PF00888"/>
    </source>
</evidence>
<organism evidence="3 4">
    <name type="scientific">Durio zibethinus</name>
    <name type="common">Durian</name>
    <dbReference type="NCBI Taxonomy" id="66656"/>
    <lineage>
        <taxon>Eukaryota</taxon>
        <taxon>Viridiplantae</taxon>
        <taxon>Streptophyta</taxon>
        <taxon>Embryophyta</taxon>
        <taxon>Tracheophyta</taxon>
        <taxon>Spermatophyta</taxon>
        <taxon>Magnoliopsida</taxon>
        <taxon>eudicotyledons</taxon>
        <taxon>Gunneridae</taxon>
        <taxon>Pentapetalae</taxon>
        <taxon>rosids</taxon>
        <taxon>malvids</taxon>
        <taxon>Malvales</taxon>
        <taxon>Malvaceae</taxon>
        <taxon>Helicteroideae</taxon>
        <taxon>Durio</taxon>
    </lineage>
</organism>
<dbReference type="InterPro" id="IPR016159">
    <property type="entry name" value="Cullin_repeat-like_dom_sf"/>
</dbReference>
<gene>
    <name evidence="4" type="primary">LOC111292810</name>
</gene>
<protein>
    <submittedName>
        <fullName evidence="4">Cullin-1-like</fullName>
    </submittedName>
</protein>
<feature type="domain" description="Cullin N-terminal" evidence="2">
    <location>
        <begin position="17"/>
        <end position="274"/>
    </location>
</feature>
<evidence type="ECO:0000313" key="3">
    <source>
        <dbReference type="Proteomes" id="UP000515121"/>
    </source>
</evidence>
<dbReference type="Pfam" id="PF00888">
    <property type="entry name" value="Cullin"/>
    <property type="match status" value="1"/>
</dbReference>
<dbReference type="SUPFAM" id="SSF74788">
    <property type="entry name" value="Cullin repeat-like"/>
    <property type="match status" value="1"/>
</dbReference>
<dbReference type="Gene3D" id="1.20.1310.10">
    <property type="entry name" value="Cullin Repeats"/>
    <property type="match status" value="2"/>
</dbReference>
<keyword evidence="3" id="KW-1185">Reference proteome</keyword>
<name>A0A6P5YLH0_DURZI</name>
<dbReference type="GeneID" id="111292810"/>
<dbReference type="PANTHER" id="PTHR11932">
    <property type="entry name" value="CULLIN"/>
    <property type="match status" value="1"/>
</dbReference>
<dbReference type="InterPro" id="IPR001373">
    <property type="entry name" value="Cullin_N"/>
</dbReference>
<reference evidence="4" key="1">
    <citation type="submission" date="2025-08" db="UniProtKB">
        <authorList>
            <consortium name="RefSeq"/>
        </authorList>
    </citation>
    <scope>IDENTIFICATION</scope>
    <source>
        <tissue evidence="4">Fruit stalk</tissue>
    </source>
</reference>
<dbReference type="AlphaFoldDB" id="A0A6P5YLH0"/>
<dbReference type="FunFam" id="1.20.1310.10:FF:000001">
    <property type="entry name" value="Cullin 3"/>
    <property type="match status" value="1"/>
</dbReference>
<dbReference type="Proteomes" id="UP000515121">
    <property type="component" value="Unplaced"/>
</dbReference>
<proteinExistence type="inferred from homology"/>
<dbReference type="KEGG" id="dzi:111292810"/>
<accession>A0A6P5YLH0</accession>
<dbReference type="InterPro" id="IPR045093">
    <property type="entry name" value="Cullin"/>
</dbReference>
<dbReference type="GO" id="GO:0006511">
    <property type="term" value="P:ubiquitin-dependent protein catabolic process"/>
    <property type="evidence" value="ECO:0007669"/>
    <property type="project" value="InterPro"/>
</dbReference>
<comment type="similarity">
    <text evidence="1">Belongs to the cullin family.</text>
</comment>
<dbReference type="GO" id="GO:0031625">
    <property type="term" value="F:ubiquitin protein ligase binding"/>
    <property type="evidence" value="ECO:0007669"/>
    <property type="project" value="InterPro"/>
</dbReference>
<dbReference type="RefSeq" id="XP_022741135.1">
    <property type="nucleotide sequence ID" value="XM_022885400.1"/>
</dbReference>
<evidence type="ECO:0000313" key="4">
    <source>
        <dbReference type="RefSeq" id="XP_022741135.1"/>
    </source>
</evidence>
<dbReference type="OrthoDB" id="27073at2759"/>
<sequence length="278" mass="32737">MASTEEHQNLIKVEEGWPVLQKGVDKLIKIIEGDKNQSFSSEDYMLYYTTVYNMCNPNPSGGICQVLYEKYNNIFEEHITSKVLPSLQGKKDEALLQELVKRWSNHKTMTRWLCRFFHYLDRCFVPMRKVPPLQELGLLSFYNLILGEMNNQIRDAIKCMIDWEREGEDIDQALIKNVTAIYVDVGQGSMKYYEKDFEETMFKDTAAFYSTKASNWLKNESYKDYMLKVECCLKHERDTVSCYLQNRSQKKLLEIVEYELLSVHATELQEKNSLTHLH</sequence>
<evidence type="ECO:0000256" key="1">
    <source>
        <dbReference type="ARBA" id="ARBA00006019"/>
    </source>
</evidence>